<keyword evidence="2" id="KW-0808">Transferase</keyword>
<feature type="domain" description="Glycosyltransferase 2-like" evidence="1">
    <location>
        <begin position="5"/>
        <end position="133"/>
    </location>
</feature>
<name>A0A842INA8_9FLAO</name>
<keyword evidence="3" id="KW-1185">Reference proteome</keyword>
<dbReference type="Pfam" id="PF00535">
    <property type="entry name" value="Glycos_transf_2"/>
    <property type="match status" value="1"/>
</dbReference>
<dbReference type="RefSeq" id="WP_185787935.1">
    <property type="nucleotide sequence ID" value="NZ_JACLCP010000001.1"/>
</dbReference>
<dbReference type="CDD" id="cd00761">
    <property type="entry name" value="Glyco_tranf_GTA_type"/>
    <property type="match status" value="1"/>
</dbReference>
<dbReference type="InterPro" id="IPR029044">
    <property type="entry name" value="Nucleotide-diphossugar_trans"/>
</dbReference>
<evidence type="ECO:0000259" key="1">
    <source>
        <dbReference type="Pfam" id="PF00535"/>
    </source>
</evidence>
<sequence length="163" mass="18814">MNIGVIIIFHNNEIDINPKEFVKHIDAADHIKICFVDNESKDETLEKLLEIKDISANRVSIVQIKKKVSKEAAKRAGARFMFNDFNLNHLGFIDTSVLIEHNYNLNKIVASLCEKKDEIIAFDKKNKSEQRTKSTLFKSVFSVLDYFKYDDLDKSSNMQQSIL</sequence>
<evidence type="ECO:0000313" key="2">
    <source>
        <dbReference type="EMBL" id="MBC2844251.1"/>
    </source>
</evidence>
<dbReference type="InterPro" id="IPR001173">
    <property type="entry name" value="Glyco_trans_2-like"/>
</dbReference>
<evidence type="ECO:0000313" key="3">
    <source>
        <dbReference type="Proteomes" id="UP000533900"/>
    </source>
</evidence>
<proteinExistence type="predicted"/>
<dbReference type="GO" id="GO:0016740">
    <property type="term" value="F:transferase activity"/>
    <property type="evidence" value="ECO:0007669"/>
    <property type="project" value="UniProtKB-KW"/>
</dbReference>
<dbReference type="SUPFAM" id="SSF53448">
    <property type="entry name" value="Nucleotide-diphospho-sugar transferases"/>
    <property type="match status" value="1"/>
</dbReference>
<dbReference type="EMBL" id="JACLCP010000001">
    <property type="protein sequence ID" value="MBC2844251.1"/>
    <property type="molecule type" value="Genomic_DNA"/>
</dbReference>
<dbReference type="Gene3D" id="3.90.550.10">
    <property type="entry name" value="Spore Coat Polysaccharide Biosynthesis Protein SpsA, Chain A"/>
    <property type="match status" value="1"/>
</dbReference>
<dbReference type="AlphaFoldDB" id="A0A842INA8"/>
<organism evidence="2 3">
    <name type="scientific">Winogradskyella flava</name>
    <dbReference type="NCBI Taxonomy" id="1884876"/>
    <lineage>
        <taxon>Bacteria</taxon>
        <taxon>Pseudomonadati</taxon>
        <taxon>Bacteroidota</taxon>
        <taxon>Flavobacteriia</taxon>
        <taxon>Flavobacteriales</taxon>
        <taxon>Flavobacteriaceae</taxon>
        <taxon>Winogradskyella</taxon>
    </lineage>
</organism>
<reference evidence="2" key="1">
    <citation type="submission" date="2020-08" db="EMBL/GenBank/DDBJ databases">
        <title>Winogradskyella ouciana sp. nov., isolated from the hadal seawater of the Mariana Trench.</title>
        <authorList>
            <person name="He X."/>
        </authorList>
    </citation>
    <scope>NUCLEOTIDE SEQUENCE [LARGE SCALE GENOMIC DNA]</scope>
    <source>
        <strain evidence="2">KCTC 52348</strain>
    </source>
</reference>
<accession>A0A842INA8</accession>
<gene>
    <name evidence="2" type="ORF">H7F21_04035</name>
</gene>
<protein>
    <submittedName>
        <fullName evidence="2">Glycosyltransferase</fullName>
    </submittedName>
</protein>
<dbReference type="Proteomes" id="UP000533900">
    <property type="component" value="Unassembled WGS sequence"/>
</dbReference>
<comment type="caution">
    <text evidence="2">The sequence shown here is derived from an EMBL/GenBank/DDBJ whole genome shotgun (WGS) entry which is preliminary data.</text>
</comment>